<dbReference type="Proteomes" id="UP000326678">
    <property type="component" value="Chromosome Gxm1"/>
</dbReference>
<dbReference type="KEGG" id="nsh:GXM_01011"/>
<accession>A0A5P8VSW2</accession>
<keyword evidence="2" id="KW-1185">Reference proteome</keyword>
<dbReference type="EMBL" id="CP045226">
    <property type="protein sequence ID" value="QFS43538.1"/>
    <property type="molecule type" value="Genomic_DNA"/>
</dbReference>
<gene>
    <name evidence="1" type="ORF">GXM_01011</name>
</gene>
<name>A0A5P8VSW2_9NOSO</name>
<evidence type="ECO:0000313" key="1">
    <source>
        <dbReference type="EMBL" id="QFS43538.1"/>
    </source>
</evidence>
<sequence length="45" mass="5033">MVAEIEPHPDLQEGANYVVFGGVCDRSSVIQSIYVSANLLMRLFY</sequence>
<proteinExistence type="predicted"/>
<dbReference type="AlphaFoldDB" id="A0A5P8VSW2"/>
<protein>
    <submittedName>
        <fullName evidence="1">Uncharacterized protein</fullName>
    </submittedName>
</protein>
<reference evidence="1 2" key="1">
    <citation type="submission" date="2019-10" db="EMBL/GenBank/DDBJ databases">
        <title>Genomic and transcriptomic insights into the perfect genentic adaptation of a filamentous nitrogen-fixing cyanobacterium to rice fields.</title>
        <authorList>
            <person name="Chen Z."/>
        </authorList>
    </citation>
    <scope>NUCLEOTIDE SEQUENCE [LARGE SCALE GENOMIC DNA]</scope>
    <source>
        <strain evidence="1">CCNUC1</strain>
    </source>
</reference>
<organism evidence="1 2">
    <name type="scientific">Nostoc sphaeroides CCNUC1</name>
    <dbReference type="NCBI Taxonomy" id="2653204"/>
    <lineage>
        <taxon>Bacteria</taxon>
        <taxon>Bacillati</taxon>
        <taxon>Cyanobacteriota</taxon>
        <taxon>Cyanophyceae</taxon>
        <taxon>Nostocales</taxon>
        <taxon>Nostocaceae</taxon>
        <taxon>Nostoc</taxon>
    </lineage>
</organism>
<evidence type="ECO:0000313" key="2">
    <source>
        <dbReference type="Proteomes" id="UP000326678"/>
    </source>
</evidence>